<sequence>MGVSVKIYYKKFEWCPFCHHSSNECQCRYIFEDLLDKKFLPYRPNFLHGMQLDEYNEELRLEFKFHGKQHYKEARYMQGARHMSY</sequence>
<reference evidence="1" key="1">
    <citation type="submission" date="2013-07" db="EMBL/GenBank/DDBJ databases">
        <title>The genome of an arbuscular mycorrhizal fungus provides insights into the evolution of the oldest plant symbiosis.</title>
        <authorList>
            <consortium name="DOE Joint Genome Institute"/>
            <person name="Tisserant E."/>
            <person name="Malbreil M."/>
            <person name="Kuo A."/>
            <person name="Kohler A."/>
            <person name="Symeonidi A."/>
            <person name="Balestrini R."/>
            <person name="Charron P."/>
            <person name="Duensing N."/>
            <person name="Frei-dit-Frey N."/>
            <person name="Gianinazzi-Pearson V."/>
            <person name="Gilbert B."/>
            <person name="Handa Y."/>
            <person name="Hijri M."/>
            <person name="Kaul R."/>
            <person name="Kawaguchi M."/>
            <person name="Krajinski F."/>
            <person name="Lammers P."/>
            <person name="Lapierre D."/>
            <person name="Masclaux F.G."/>
            <person name="Murat C."/>
            <person name="Morin E."/>
            <person name="Ndikumana S."/>
            <person name="Pagni M."/>
            <person name="Petitpierre D."/>
            <person name="Requena N."/>
            <person name="Rosikiewicz P."/>
            <person name="Riley R."/>
            <person name="Saito K."/>
            <person name="San Clemente H."/>
            <person name="Shapiro H."/>
            <person name="van Tuinen D."/>
            <person name="Becard G."/>
            <person name="Bonfante P."/>
            <person name="Paszkowski U."/>
            <person name="Shachar-Hill Y."/>
            <person name="Young J.P."/>
            <person name="Sanders I.R."/>
            <person name="Henrissat B."/>
            <person name="Rensing S.A."/>
            <person name="Grigoriev I.V."/>
            <person name="Corradi N."/>
            <person name="Roux C."/>
            <person name="Martin F."/>
        </authorList>
    </citation>
    <scope>NUCLEOTIDE SEQUENCE</scope>
    <source>
        <strain evidence="1">DAOM 197198</strain>
    </source>
</reference>
<dbReference type="HOGENOM" id="CLU_2513815_0_0_1"/>
<accession>U9TCW0</accession>
<name>U9TCW0_RHIID</name>
<protein>
    <submittedName>
        <fullName evidence="1">Uncharacterized protein</fullName>
    </submittedName>
</protein>
<organism evidence="1">
    <name type="scientific">Rhizophagus irregularis (strain DAOM 181602 / DAOM 197198 / MUCL 43194)</name>
    <name type="common">Arbuscular mycorrhizal fungus</name>
    <name type="synonym">Glomus intraradices</name>
    <dbReference type="NCBI Taxonomy" id="747089"/>
    <lineage>
        <taxon>Eukaryota</taxon>
        <taxon>Fungi</taxon>
        <taxon>Fungi incertae sedis</taxon>
        <taxon>Mucoromycota</taxon>
        <taxon>Glomeromycotina</taxon>
        <taxon>Glomeromycetes</taxon>
        <taxon>Glomerales</taxon>
        <taxon>Glomeraceae</taxon>
        <taxon>Rhizophagus</taxon>
    </lineage>
</organism>
<proteinExistence type="predicted"/>
<evidence type="ECO:0000313" key="1">
    <source>
        <dbReference type="EMBL" id="ESA04158.1"/>
    </source>
</evidence>
<dbReference type="AlphaFoldDB" id="U9TCW0"/>
<gene>
    <name evidence="1" type="ORF">GLOINDRAFT_4873</name>
</gene>
<dbReference type="EMBL" id="KI294531">
    <property type="protein sequence ID" value="ESA04158.1"/>
    <property type="molecule type" value="Genomic_DNA"/>
</dbReference>